<accession>A0A9N7YBQ1</accession>
<evidence type="ECO:0000313" key="8">
    <source>
        <dbReference type="EMBL" id="CAB1419881.1"/>
    </source>
</evidence>
<reference evidence="8" key="1">
    <citation type="submission" date="2020-03" db="EMBL/GenBank/DDBJ databases">
        <authorList>
            <person name="Weist P."/>
        </authorList>
    </citation>
    <scope>NUCLEOTIDE SEQUENCE</scope>
</reference>
<dbReference type="InterPro" id="IPR003877">
    <property type="entry name" value="SPRY_dom"/>
</dbReference>
<dbReference type="GO" id="GO:0005737">
    <property type="term" value="C:cytoplasm"/>
    <property type="evidence" value="ECO:0007669"/>
    <property type="project" value="UniProtKB-ARBA"/>
</dbReference>
<dbReference type="CDD" id="cd13733">
    <property type="entry name" value="SPRY_PRY_C-I_1"/>
    <property type="match status" value="1"/>
</dbReference>
<dbReference type="SMART" id="SM00449">
    <property type="entry name" value="SPRY"/>
    <property type="match status" value="1"/>
</dbReference>
<dbReference type="EMBL" id="CADEAL010000416">
    <property type="protein sequence ID" value="CAB1419881.1"/>
    <property type="molecule type" value="Genomic_DNA"/>
</dbReference>
<dbReference type="InterPro" id="IPR013320">
    <property type="entry name" value="ConA-like_dom_sf"/>
</dbReference>
<feature type="domain" description="B box-type" evidence="6">
    <location>
        <begin position="71"/>
        <end position="111"/>
    </location>
</feature>
<dbReference type="Pfam" id="PF13765">
    <property type="entry name" value="PRY"/>
    <property type="match status" value="1"/>
</dbReference>
<dbReference type="PRINTS" id="PR01407">
    <property type="entry name" value="BUTYPHLNCDUF"/>
</dbReference>
<dbReference type="FunFam" id="2.60.120.920:FF:000004">
    <property type="entry name" value="Butyrophilin subfamily 1 member A1"/>
    <property type="match status" value="1"/>
</dbReference>
<dbReference type="PANTHER" id="PTHR25465:SF32">
    <property type="entry name" value="BLOODTHIRSTY-RELATED GENE FAMILY, MEMBER 16 ISOFORM X1-RELATED"/>
    <property type="match status" value="1"/>
</dbReference>
<dbReference type="InterPro" id="IPR051051">
    <property type="entry name" value="E3_ubiq-ligase_TRIM/RNF"/>
</dbReference>
<keyword evidence="2 4" id="KW-0863">Zinc-finger</keyword>
<dbReference type="InterPro" id="IPR001870">
    <property type="entry name" value="B30.2/SPRY"/>
</dbReference>
<keyword evidence="9" id="KW-1185">Reference proteome</keyword>
<evidence type="ECO:0000256" key="3">
    <source>
        <dbReference type="ARBA" id="ARBA00022833"/>
    </source>
</evidence>
<sequence length="471" mass="52558">MVAQLRQSAVKRSLEVALEGEVPCDICTGTKLKALKSCLVCLSSYCETHLERHRTVSGLKRHTLIEPLVNLGGRMCSKHNELMERFCKTDQMCVCHLCYELDHNSHHVVALSEECEEEKSKLASREADLLCMIDERQHKVLELRGSVQLSKEAADNAAADGARVFTVLKQHLETDLSSLTEEIKRQQEIKANHAKGLMEELDREISELTRRNCELKKLSRSDDPLHLLQNSSTLRTVPPIKDWKRVSLHQPSFVGTVARAVACLKETLSRDTMDLLKAELKRVQQYAVDVTLDPSTAHPTLTVSLDGKQVNHSDMDVTLPDNPDRFSTSILVLGRQSFASGSFYYEVEVKGKTKWDLGVASGLANRKGLVTSSPEAGFWTLQLRNGNEYTALADPDILLSVKSRPHRVGVFVDYEEGLVSFHDVDTANIIYSFTGCVFNNRLHPFFSPCFNEGGVNSASLTISPVHEADVL</sequence>
<protein>
    <submittedName>
        <fullName evidence="8">Uncharacterized protein</fullName>
    </submittedName>
</protein>
<dbReference type="AlphaFoldDB" id="A0A9N7YBQ1"/>
<dbReference type="CDD" id="cd19769">
    <property type="entry name" value="Bbox2_TRIM16-like"/>
    <property type="match status" value="1"/>
</dbReference>
<evidence type="ECO:0000256" key="1">
    <source>
        <dbReference type="ARBA" id="ARBA00022723"/>
    </source>
</evidence>
<keyword evidence="5" id="KW-0175">Coiled coil</keyword>
<organism evidence="8 9">
    <name type="scientific">Pleuronectes platessa</name>
    <name type="common">European plaice</name>
    <dbReference type="NCBI Taxonomy" id="8262"/>
    <lineage>
        <taxon>Eukaryota</taxon>
        <taxon>Metazoa</taxon>
        <taxon>Chordata</taxon>
        <taxon>Craniata</taxon>
        <taxon>Vertebrata</taxon>
        <taxon>Euteleostomi</taxon>
        <taxon>Actinopterygii</taxon>
        <taxon>Neopterygii</taxon>
        <taxon>Teleostei</taxon>
        <taxon>Neoteleostei</taxon>
        <taxon>Acanthomorphata</taxon>
        <taxon>Carangaria</taxon>
        <taxon>Pleuronectiformes</taxon>
        <taxon>Pleuronectoidei</taxon>
        <taxon>Pleuronectidae</taxon>
        <taxon>Pleuronectes</taxon>
    </lineage>
</organism>
<evidence type="ECO:0000259" key="6">
    <source>
        <dbReference type="PROSITE" id="PS50119"/>
    </source>
</evidence>
<dbReference type="GO" id="GO:0008270">
    <property type="term" value="F:zinc ion binding"/>
    <property type="evidence" value="ECO:0007669"/>
    <property type="project" value="UniProtKB-KW"/>
</dbReference>
<dbReference type="Pfam" id="PF00643">
    <property type="entry name" value="zf-B_box"/>
    <property type="match status" value="1"/>
</dbReference>
<keyword evidence="1" id="KW-0479">Metal-binding</keyword>
<dbReference type="PROSITE" id="PS50188">
    <property type="entry name" value="B302_SPRY"/>
    <property type="match status" value="1"/>
</dbReference>
<dbReference type="InterPro" id="IPR006574">
    <property type="entry name" value="PRY"/>
</dbReference>
<dbReference type="InterPro" id="IPR003879">
    <property type="entry name" value="Butyrophylin_SPRY"/>
</dbReference>
<dbReference type="SMART" id="SM00589">
    <property type="entry name" value="PRY"/>
    <property type="match status" value="1"/>
</dbReference>
<dbReference type="InterPro" id="IPR000315">
    <property type="entry name" value="Znf_B-box"/>
</dbReference>
<dbReference type="Pfam" id="PF00622">
    <property type="entry name" value="SPRY"/>
    <property type="match status" value="1"/>
</dbReference>
<proteinExistence type="predicted"/>
<dbReference type="Gene3D" id="2.60.120.920">
    <property type="match status" value="1"/>
</dbReference>
<evidence type="ECO:0000256" key="4">
    <source>
        <dbReference type="PROSITE-ProRule" id="PRU00024"/>
    </source>
</evidence>
<evidence type="ECO:0000313" key="9">
    <source>
        <dbReference type="Proteomes" id="UP001153269"/>
    </source>
</evidence>
<dbReference type="PROSITE" id="PS50119">
    <property type="entry name" value="ZF_BBOX"/>
    <property type="match status" value="1"/>
</dbReference>
<name>A0A9N7YBQ1_PLEPL</name>
<dbReference type="SUPFAM" id="SSF49899">
    <property type="entry name" value="Concanavalin A-like lectins/glucanases"/>
    <property type="match status" value="1"/>
</dbReference>
<dbReference type="SUPFAM" id="SSF57845">
    <property type="entry name" value="B-box zinc-binding domain"/>
    <property type="match status" value="1"/>
</dbReference>
<dbReference type="Gene3D" id="4.10.830.40">
    <property type="match status" value="1"/>
</dbReference>
<evidence type="ECO:0000259" key="7">
    <source>
        <dbReference type="PROSITE" id="PS50188"/>
    </source>
</evidence>
<feature type="coiled-coil region" evidence="5">
    <location>
        <begin position="169"/>
        <end position="211"/>
    </location>
</feature>
<dbReference type="PANTHER" id="PTHR25465">
    <property type="entry name" value="B-BOX DOMAIN CONTAINING"/>
    <property type="match status" value="1"/>
</dbReference>
<evidence type="ECO:0000256" key="5">
    <source>
        <dbReference type="SAM" id="Coils"/>
    </source>
</evidence>
<dbReference type="CDD" id="cd19802">
    <property type="entry name" value="Bbox1_TRIM8-like"/>
    <property type="match status" value="1"/>
</dbReference>
<dbReference type="InterPro" id="IPR043136">
    <property type="entry name" value="B30.2/SPRY_sf"/>
</dbReference>
<dbReference type="Pfam" id="PF25600">
    <property type="entry name" value="TRIM_CC"/>
    <property type="match status" value="1"/>
</dbReference>
<comment type="caution">
    <text evidence="8">The sequence shown here is derived from an EMBL/GenBank/DDBJ whole genome shotgun (WGS) entry which is preliminary data.</text>
</comment>
<dbReference type="Gene3D" id="3.30.160.60">
    <property type="entry name" value="Classic Zinc Finger"/>
    <property type="match status" value="1"/>
</dbReference>
<feature type="domain" description="B30.2/SPRY" evidence="7">
    <location>
        <begin position="270"/>
        <end position="467"/>
    </location>
</feature>
<evidence type="ECO:0000256" key="2">
    <source>
        <dbReference type="ARBA" id="ARBA00022771"/>
    </source>
</evidence>
<keyword evidence="3" id="KW-0862">Zinc</keyword>
<gene>
    <name evidence="8" type="ORF">PLEPLA_LOCUS7732</name>
</gene>
<dbReference type="SMART" id="SM00336">
    <property type="entry name" value="BBOX"/>
    <property type="match status" value="1"/>
</dbReference>
<dbReference type="InterPro" id="IPR058030">
    <property type="entry name" value="TRIM8/14/16/25/29/45/65_CC"/>
</dbReference>
<dbReference type="Proteomes" id="UP001153269">
    <property type="component" value="Unassembled WGS sequence"/>
</dbReference>